<dbReference type="PROSITE" id="PS51257">
    <property type="entry name" value="PROKAR_LIPOPROTEIN"/>
    <property type="match status" value="1"/>
</dbReference>
<comment type="caution">
    <text evidence="20">The sequence shown here is derived from an EMBL/GenBank/DDBJ whole genome shotgun (WGS) entry which is preliminary data.</text>
</comment>
<dbReference type="SUPFAM" id="SSF50156">
    <property type="entry name" value="PDZ domain-like"/>
    <property type="match status" value="2"/>
</dbReference>
<dbReference type="SMART" id="SM00228">
    <property type="entry name" value="PDZ"/>
    <property type="match status" value="2"/>
</dbReference>
<feature type="binding site" evidence="16">
    <location>
        <begin position="241"/>
        <end position="243"/>
    </location>
    <ligand>
        <name>substrate</name>
    </ligand>
</feature>
<dbReference type="Proteomes" id="UP000003704">
    <property type="component" value="Unassembled WGS sequence"/>
</dbReference>
<dbReference type="STRING" id="1172194.WQQ_05650"/>
<feature type="chain" id="PRO_5038587217" description="Probable periplasmic serine endoprotease DegP-like" evidence="18">
    <location>
        <begin position="24"/>
        <end position="509"/>
    </location>
</feature>
<keyword evidence="8 18" id="KW-0732">Signal</keyword>
<dbReference type="CDD" id="cd10839">
    <property type="entry name" value="cpPDZ1_DegP-like"/>
    <property type="match status" value="1"/>
</dbReference>
<dbReference type="EC" id="3.4.21.107" evidence="5"/>
<organism evidence="20 21">
    <name type="scientific">Hydrocarboniphaga effusa AP103</name>
    <dbReference type="NCBI Taxonomy" id="1172194"/>
    <lineage>
        <taxon>Bacteria</taxon>
        <taxon>Pseudomonadati</taxon>
        <taxon>Pseudomonadota</taxon>
        <taxon>Gammaproteobacteria</taxon>
        <taxon>Nevskiales</taxon>
        <taxon>Nevskiaceae</taxon>
        <taxon>Hydrocarboniphaga</taxon>
    </lineage>
</organism>
<dbReference type="GO" id="GO:0042597">
    <property type="term" value="C:periplasmic space"/>
    <property type="evidence" value="ECO:0007669"/>
    <property type="project" value="UniProtKB-SubCell"/>
</dbReference>
<dbReference type="PANTHER" id="PTHR22939:SF130">
    <property type="entry name" value="PERIPLASMIC SERINE ENDOPROTEASE DEGP-LIKE-RELATED"/>
    <property type="match status" value="1"/>
</dbReference>
<feature type="active site" description="Charge relay system" evidence="15">
    <location>
        <position position="170"/>
    </location>
</feature>
<feature type="signal peptide" evidence="18">
    <location>
        <begin position="1"/>
        <end position="23"/>
    </location>
</feature>
<keyword evidence="13" id="KW-0346">Stress response</keyword>
<evidence type="ECO:0000256" key="2">
    <source>
        <dbReference type="ARBA" id="ARBA00002610"/>
    </source>
</evidence>
<dbReference type="Gene3D" id="2.40.10.120">
    <property type="match status" value="1"/>
</dbReference>
<comment type="catalytic activity">
    <reaction evidence="1">
        <text>Acts on substrates that are at least partially unfolded. The cleavage site P1 residue is normally between a pair of hydrophobic residues, such as Val-|-Val.</text>
        <dbReference type="EC" id="3.4.21.107"/>
    </reaction>
</comment>
<feature type="region of interest" description="Disordered" evidence="17">
    <location>
        <begin position="61"/>
        <end position="80"/>
    </location>
</feature>
<dbReference type="InterPro" id="IPR041489">
    <property type="entry name" value="PDZ_6"/>
</dbReference>
<dbReference type="InterPro" id="IPR036034">
    <property type="entry name" value="PDZ_sf"/>
</dbReference>
<reference evidence="20 21" key="1">
    <citation type="journal article" date="2012" name="J. Bacteriol.">
        <title>Genome Sequence of n-Alkane-Degrading Hydrocarboniphaga effusa Strain AP103T (ATCC BAA-332T).</title>
        <authorList>
            <person name="Chang H.K."/>
            <person name="Zylstra G.J."/>
            <person name="Chae J.C."/>
        </authorList>
    </citation>
    <scope>NUCLEOTIDE SEQUENCE [LARGE SCALE GENOMIC DNA]</scope>
    <source>
        <strain evidence="20 21">AP103</strain>
    </source>
</reference>
<feature type="region of interest" description="Disordered" evidence="17">
    <location>
        <begin position="390"/>
        <end position="418"/>
    </location>
</feature>
<evidence type="ECO:0000313" key="20">
    <source>
        <dbReference type="EMBL" id="EIT70428.1"/>
    </source>
</evidence>
<dbReference type="EMBL" id="AKGD01000001">
    <property type="protein sequence ID" value="EIT70428.1"/>
    <property type="molecule type" value="Genomic_DNA"/>
</dbReference>
<comment type="function">
    <text evidence="2">Might be efficient in the degradation of transiently denatured and unfolded proteins which accumulate in the periplasm following stress conditions.</text>
</comment>
<dbReference type="PRINTS" id="PR00834">
    <property type="entry name" value="PROTEASES2C"/>
</dbReference>
<dbReference type="InterPro" id="IPR011782">
    <property type="entry name" value="Pept_S1C_Do"/>
</dbReference>
<keyword evidence="11" id="KW-0378">Hydrolase</keyword>
<dbReference type="Gene3D" id="2.30.42.10">
    <property type="match status" value="2"/>
</dbReference>
<protein>
    <recommendedName>
        <fullName evidence="6">Probable periplasmic serine endoprotease DegP-like</fullName>
        <ecNumber evidence="5">3.4.21.107</ecNumber>
    </recommendedName>
    <alternativeName>
        <fullName evidence="14">Protease Do</fullName>
    </alternativeName>
</protein>
<evidence type="ECO:0000256" key="16">
    <source>
        <dbReference type="PIRSR" id="PIRSR611782-2"/>
    </source>
</evidence>
<keyword evidence="12" id="KW-0720">Serine protease</keyword>
<dbReference type="InterPro" id="IPR001940">
    <property type="entry name" value="Peptidase_S1C"/>
</dbReference>
<dbReference type="Pfam" id="PF17820">
    <property type="entry name" value="PDZ_6"/>
    <property type="match status" value="1"/>
</dbReference>
<dbReference type="AlphaFoldDB" id="I8T9F2"/>
<evidence type="ECO:0000256" key="7">
    <source>
        <dbReference type="ARBA" id="ARBA00022670"/>
    </source>
</evidence>
<evidence type="ECO:0000256" key="1">
    <source>
        <dbReference type="ARBA" id="ARBA00001772"/>
    </source>
</evidence>
<dbReference type="PANTHER" id="PTHR22939">
    <property type="entry name" value="SERINE PROTEASE FAMILY S1C HTRA-RELATED"/>
    <property type="match status" value="1"/>
</dbReference>
<evidence type="ECO:0000256" key="12">
    <source>
        <dbReference type="ARBA" id="ARBA00022825"/>
    </source>
</evidence>
<evidence type="ECO:0000256" key="15">
    <source>
        <dbReference type="PIRSR" id="PIRSR611782-1"/>
    </source>
</evidence>
<dbReference type="InterPro" id="IPR001478">
    <property type="entry name" value="PDZ"/>
</dbReference>
<feature type="binding site" evidence="16">
    <location>
        <position position="140"/>
    </location>
    <ligand>
        <name>substrate</name>
    </ligand>
</feature>
<feature type="active site" description="Charge relay system" evidence="15">
    <location>
        <position position="140"/>
    </location>
</feature>
<sequence length="509" mass="53251">MIDAARPLRRMLNAVVASTFAFAVASCSKPSTTGGYPDFADLVERVSPSVVNISTISAAPAPGALDGGGGGPETPENAPDWLKRFFDQHGQDRGETAPEDDSSQGGEGAVDPEEGAPGAPQPLGSGFILWDDGYILTNYHVIQDAKEVIVRLLDRRQFSAQVVGSDERSDLALLKIDAKGLPAVKTGASNKLRPGQWVLAIGSPFGFDYSVTAGIVSAKGRNLISEQYVPFLQSDVAINPGNSGGPLFNLDGEVVGVNSQIYSQSGGYQGVSFSIPIDVAAKVARQLKDKGRVTRGWLGVVVQEVDRNLAQTFGMERPVGALVARVMAGSPAERAGLKAGDVILTFNGEELPISAALPPMVGNVDPGQVIPLEVQRDGRKVTIKVEVGELENQDRDVEDSGDASVPEAPAPGSAQFGLTVSPLPDELRRRWQVVGNGVLVESVAPGPAARAGIRRGDIVQSIAGQEVSSPQRLGEIVALLTPGVTVPVLVNRAGTPSFLPLEVPGAADR</sequence>
<evidence type="ECO:0000256" key="18">
    <source>
        <dbReference type="SAM" id="SignalP"/>
    </source>
</evidence>
<feature type="region of interest" description="Disordered" evidence="17">
    <location>
        <begin position="91"/>
        <end position="122"/>
    </location>
</feature>
<dbReference type="Pfam" id="PF13180">
    <property type="entry name" value="PDZ_2"/>
    <property type="match status" value="1"/>
</dbReference>
<keyword evidence="10" id="KW-0574">Periplasm</keyword>
<accession>I8T9F2</accession>
<dbReference type="NCBIfam" id="TIGR02037">
    <property type="entry name" value="degP_htrA_DO"/>
    <property type="match status" value="1"/>
</dbReference>
<dbReference type="InterPro" id="IPR009003">
    <property type="entry name" value="Peptidase_S1_PA"/>
</dbReference>
<dbReference type="Pfam" id="PF13365">
    <property type="entry name" value="Trypsin_2"/>
    <property type="match status" value="1"/>
</dbReference>
<evidence type="ECO:0000259" key="19">
    <source>
        <dbReference type="PROSITE" id="PS50106"/>
    </source>
</evidence>
<dbReference type="FunFam" id="2.40.10.120:FF:000007">
    <property type="entry name" value="Periplasmic serine endoprotease DegP-like"/>
    <property type="match status" value="1"/>
</dbReference>
<keyword evidence="7" id="KW-0645">Protease</keyword>
<gene>
    <name evidence="20" type="ORF">WQQ_05650</name>
</gene>
<comment type="similarity">
    <text evidence="4">Belongs to the peptidase S1C family.</text>
</comment>
<keyword evidence="21" id="KW-1185">Reference proteome</keyword>
<dbReference type="GO" id="GO:0006508">
    <property type="term" value="P:proteolysis"/>
    <property type="evidence" value="ECO:0007669"/>
    <property type="project" value="UniProtKB-KW"/>
</dbReference>
<feature type="binding site" evidence="16">
    <location>
        <position position="170"/>
    </location>
    <ligand>
        <name>substrate</name>
    </ligand>
</feature>
<evidence type="ECO:0000256" key="5">
    <source>
        <dbReference type="ARBA" id="ARBA00013035"/>
    </source>
</evidence>
<comment type="subcellular location">
    <subcellularLocation>
        <location evidence="3">Periplasm</location>
    </subcellularLocation>
</comment>
<evidence type="ECO:0000256" key="13">
    <source>
        <dbReference type="ARBA" id="ARBA00023016"/>
    </source>
</evidence>
<evidence type="ECO:0000256" key="11">
    <source>
        <dbReference type="ARBA" id="ARBA00022801"/>
    </source>
</evidence>
<evidence type="ECO:0000256" key="8">
    <source>
        <dbReference type="ARBA" id="ARBA00022729"/>
    </source>
</evidence>
<feature type="active site" description="Charge relay system" evidence="15">
    <location>
        <position position="243"/>
    </location>
</feature>
<dbReference type="GO" id="GO:0004252">
    <property type="term" value="F:serine-type endopeptidase activity"/>
    <property type="evidence" value="ECO:0007669"/>
    <property type="project" value="InterPro"/>
</dbReference>
<evidence type="ECO:0000256" key="14">
    <source>
        <dbReference type="ARBA" id="ARBA00032850"/>
    </source>
</evidence>
<evidence type="ECO:0000313" key="21">
    <source>
        <dbReference type="Proteomes" id="UP000003704"/>
    </source>
</evidence>
<name>I8T9F2_9GAMM</name>
<feature type="domain" description="PDZ" evidence="19">
    <location>
        <begin position="412"/>
        <end position="494"/>
    </location>
</feature>
<proteinExistence type="inferred from homology"/>
<evidence type="ECO:0000256" key="3">
    <source>
        <dbReference type="ARBA" id="ARBA00004418"/>
    </source>
</evidence>
<evidence type="ECO:0000256" key="4">
    <source>
        <dbReference type="ARBA" id="ARBA00010541"/>
    </source>
</evidence>
<evidence type="ECO:0000256" key="17">
    <source>
        <dbReference type="SAM" id="MobiDB-lite"/>
    </source>
</evidence>
<feature type="domain" description="PDZ" evidence="19">
    <location>
        <begin position="282"/>
        <end position="351"/>
    </location>
</feature>
<keyword evidence="9" id="KW-0677">Repeat</keyword>
<dbReference type="PROSITE" id="PS50106">
    <property type="entry name" value="PDZ"/>
    <property type="match status" value="2"/>
</dbReference>
<evidence type="ECO:0000256" key="10">
    <source>
        <dbReference type="ARBA" id="ARBA00022764"/>
    </source>
</evidence>
<feature type="compositionally biased region" description="Acidic residues" evidence="17">
    <location>
        <begin position="390"/>
        <end position="401"/>
    </location>
</feature>
<dbReference type="SUPFAM" id="SSF50494">
    <property type="entry name" value="Trypsin-like serine proteases"/>
    <property type="match status" value="1"/>
</dbReference>
<evidence type="ECO:0000256" key="9">
    <source>
        <dbReference type="ARBA" id="ARBA00022737"/>
    </source>
</evidence>
<evidence type="ECO:0000256" key="6">
    <source>
        <dbReference type="ARBA" id="ARBA00013958"/>
    </source>
</evidence>